<proteinExistence type="predicted"/>
<keyword evidence="1" id="KW-0472">Membrane</keyword>
<protein>
    <submittedName>
        <fullName evidence="2">YesL family protein</fullName>
    </submittedName>
</protein>
<name>A0ABN1FJV1_9BACI</name>
<feature type="transmembrane region" description="Helical" evidence="1">
    <location>
        <begin position="25"/>
        <end position="51"/>
    </location>
</feature>
<comment type="caution">
    <text evidence="2">The sequence shown here is derived from an EMBL/GenBank/DDBJ whole genome shotgun (WGS) entry which is preliminary data.</text>
</comment>
<accession>A0ABN1FJV1</accession>
<dbReference type="EMBL" id="BAAADS010000001">
    <property type="protein sequence ID" value="GAA0592303.1"/>
    <property type="molecule type" value="Genomic_DNA"/>
</dbReference>
<evidence type="ECO:0000313" key="2">
    <source>
        <dbReference type="EMBL" id="GAA0592303.1"/>
    </source>
</evidence>
<reference evidence="2 3" key="1">
    <citation type="journal article" date="2019" name="Int. J. Syst. Evol. Microbiol.">
        <title>The Global Catalogue of Microorganisms (GCM) 10K type strain sequencing project: providing services to taxonomists for standard genome sequencing and annotation.</title>
        <authorList>
            <consortium name="The Broad Institute Genomics Platform"/>
            <consortium name="The Broad Institute Genome Sequencing Center for Infectious Disease"/>
            <person name="Wu L."/>
            <person name="Ma J."/>
        </authorList>
    </citation>
    <scope>NUCLEOTIDE SEQUENCE [LARGE SCALE GENOMIC DNA]</scope>
    <source>
        <strain evidence="2 3">JCM 15395</strain>
    </source>
</reference>
<dbReference type="RefSeq" id="WP_343810092.1">
    <property type="nucleotide sequence ID" value="NZ_BAAADS010000001.1"/>
</dbReference>
<evidence type="ECO:0000256" key="1">
    <source>
        <dbReference type="SAM" id="Phobius"/>
    </source>
</evidence>
<feature type="transmembrane region" description="Helical" evidence="1">
    <location>
        <begin position="178"/>
        <end position="195"/>
    </location>
</feature>
<dbReference type="Pfam" id="PF04854">
    <property type="entry name" value="DUF624"/>
    <property type="match status" value="1"/>
</dbReference>
<sequence>MEFGGVMTRVNQACEWVMKLAIANLLWIGFTLLGLVVLGAAPATVALFSIVRKWVMGETDFPVLKTFWKYYRKDFIQSNILGLFFFVIGFVLYVDVRFVLNYEGVGNIVLLILVVAVCAAYLLTAAYIFPVFVHFESPSLKGYIKNAFLVGISQLPTTLLMIGGLFLSYFLFRFLPGSLLFYCASLISFFLYYSAHRVFLKLDRAMEEEEIEV</sequence>
<organism evidence="2 3">
    <name type="scientific">Virgibacillus siamensis</name>
    <dbReference type="NCBI Taxonomy" id="480071"/>
    <lineage>
        <taxon>Bacteria</taxon>
        <taxon>Bacillati</taxon>
        <taxon>Bacillota</taxon>
        <taxon>Bacilli</taxon>
        <taxon>Bacillales</taxon>
        <taxon>Bacillaceae</taxon>
        <taxon>Virgibacillus</taxon>
    </lineage>
</organism>
<keyword evidence="1" id="KW-1133">Transmembrane helix</keyword>
<feature type="transmembrane region" description="Helical" evidence="1">
    <location>
        <begin position="147"/>
        <end position="172"/>
    </location>
</feature>
<evidence type="ECO:0000313" key="3">
    <source>
        <dbReference type="Proteomes" id="UP001500866"/>
    </source>
</evidence>
<keyword evidence="1" id="KW-0812">Transmembrane</keyword>
<feature type="transmembrane region" description="Helical" evidence="1">
    <location>
        <begin position="75"/>
        <end position="96"/>
    </location>
</feature>
<gene>
    <name evidence="2" type="ORF">GCM10009001_05610</name>
</gene>
<dbReference type="Proteomes" id="UP001500866">
    <property type="component" value="Unassembled WGS sequence"/>
</dbReference>
<feature type="transmembrane region" description="Helical" evidence="1">
    <location>
        <begin position="108"/>
        <end position="135"/>
    </location>
</feature>
<keyword evidence="3" id="KW-1185">Reference proteome</keyword>
<dbReference type="InterPro" id="IPR006938">
    <property type="entry name" value="DUF624"/>
</dbReference>